<evidence type="ECO:0000313" key="3">
    <source>
        <dbReference type="Proteomes" id="UP000474567"/>
    </source>
</evidence>
<reference evidence="2 3" key="1">
    <citation type="submission" date="2020-02" db="EMBL/GenBank/DDBJ databases">
        <authorList>
            <person name="Criscuolo A."/>
        </authorList>
    </citation>
    <scope>NUCLEOTIDE SEQUENCE [LARGE SCALE GENOMIC DNA]</scope>
    <source>
        <strain evidence="2">CECT7796</strain>
    </source>
</reference>
<dbReference type="Proteomes" id="UP000474567">
    <property type="component" value="Unassembled WGS sequence"/>
</dbReference>
<feature type="chain" id="PRO_5045509712" evidence="1">
    <location>
        <begin position="19"/>
        <end position="216"/>
    </location>
</feature>
<protein>
    <submittedName>
        <fullName evidence="2">Uncharacterized protein</fullName>
    </submittedName>
</protein>
<keyword evidence="1" id="KW-0732">Signal</keyword>
<evidence type="ECO:0000313" key="2">
    <source>
        <dbReference type="EMBL" id="CAA9201827.1"/>
    </source>
</evidence>
<dbReference type="EMBL" id="CADCST010000121">
    <property type="protein sequence ID" value="CAA9201827.1"/>
    <property type="molecule type" value="Genomic_DNA"/>
</dbReference>
<evidence type="ECO:0000256" key="1">
    <source>
        <dbReference type="SAM" id="SignalP"/>
    </source>
</evidence>
<accession>A0ABN7EQN6</accession>
<keyword evidence="3" id="KW-1185">Reference proteome</keyword>
<feature type="signal peptide" evidence="1">
    <location>
        <begin position="1"/>
        <end position="18"/>
    </location>
</feature>
<comment type="caution">
    <text evidence="2">The sequence shown here is derived from an EMBL/GenBank/DDBJ whole genome shotgun (WGS) entry which is preliminary data.</text>
</comment>
<name>A0ABN7EQN6_9FLAO</name>
<sequence>MRKIILYAILLTPLLVLCQTDVQKQLSDVSSRLDVIYKNEEIMIPRVTLKSRFDKSTVVDADTKFILVFNTANCANILSGYYYWYDSKWNNLRNLIEQKGVPKDNGKTGDIFIDFSTRDVYFFNGTLWLSMSTHNEAFKEVVFDDKSGVLRYKDNTGEDIVINLSEIIPNFNKPKTISLNAAKKTLNYIDENGGLTIIKLDVLLTKSKKVNLTSAF</sequence>
<organism evidence="2 3">
    <name type="scientific">Flavobacterium collinsii</name>
    <dbReference type="NCBI Taxonomy" id="1114861"/>
    <lineage>
        <taxon>Bacteria</taxon>
        <taxon>Pseudomonadati</taxon>
        <taxon>Bacteroidota</taxon>
        <taxon>Flavobacteriia</taxon>
        <taxon>Flavobacteriales</taxon>
        <taxon>Flavobacteriaceae</taxon>
        <taxon>Flavobacterium</taxon>
    </lineage>
</organism>
<proteinExistence type="predicted"/>
<gene>
    <name evidence="2" type="ORF">FLACOL7796_03951</name>
</gene>
<dbReference type="RefSeq" id="WP_173967786.1">
    <property type="nucleotide sequence ID" value="NZ_CADCST010000121.1"/>
</dbReference>